<protein>
    <submittedName>
        <fullName evidence="1">(rape) hypothetical protein</fullName>
    </submittedName>
</protein>
<gene>
    <name evidence="1" type="ORF">DARMORV10_A05P00130.1</name>
</gene>
<name>A0A816SZJ3_BRANA</name>
<accession>A0A816SZJ3</accession>
<dbReference type="EMBL" id="HG994359">
    <property type="protein sequence ID" value="CAF2093119.1"/>
    <property type="molecule type" value="Genomic_DNA"/>
</dbReference>
<dbReference type="AlphaFoldDB" id="A0A816SZJ3"/>
<evidence type="ECO:0000313" key="1">
    <source>
        <dbReference type="EMBL" id="CAF2093119.1"/>
    </source>
</evidence>
<sequence>MKRVRDLASTKMSVNSRRARVACVIPSRLSSTSSRRALHAIHELDQGPTRPRHGTTLLQSLRLLSCNFLGLSPFYFNEILTEKKKKQTTTSFPSLSSLFGHDVWEFSSITFF</sequence>
<dbReference type="Gramene" id="CDX80140">
    <property type="protein sequence ID" value="CDX80140"/>
    <property type="gene ID" value="GSBRNA2T00133048001"/>
</dbReference>
<reference evidence="1" key="1">
    <citation type="submission" date="2021-01" db="EMBL/GenBank/DDBJ databases">
        <authorList>
            <consortium name="Genoscope - CEA"/>
            <person name="William W."/>
        </authorList>
    </citation>
    <scope>NUCLEOTIDE SEQUENCE</scope>
</reference>
<proteinExistence type="predicted"/>
<organism evidence="1">
    <name type="scientific">Brassica napus</name>
    <name type="common">Rape</name>
    <dbReference type="NCBI Taxonomy" id="3708"/>
    <lineage>
        <taxon>Eukaryota</taxon>
        <taxon>Viridiplantae</taxon>
        <taxon>Streptophyta</taxon>
        <taxon>Embryophyta</taxon>
        <taxon>Tracheophyta</taxon>
        <taxon>Spermatophyta</taxon>
        <taxon>Magnoliopsida</taxon>
        <taxon>eudicotyledons</taxon>
        <taxon>Gunneridae</taxon>
        <taxon>Pentapetalae</taxon>
        <taxon>rosids</taxon>
        <taxon>malvids</taxon>
        <taxon>Brassicales</taxon>
        <taxon>Brassicaceae</taxon>
        <taxon>Brassiceae</taxon>
        <taxon>Brassica</taxon>
    </lineage>
</organism>
<dbReference type="Proteomes" id="UP001295469">
    <property type="component" value="Chromosome A05"/>
</dbReference>